<feature type="region of interest" description="Disordered" evidence="1">
    <location>
        <begin position="19"/>
        <end position="63"/>
    </location>
</feature>
<name>A0AAD4P468_PERFH</name>
<comment type="caution">
    <text evidence="2">The sequence shown here is derived from an EMBL/GenBank/DDBJ whole genome shotgun (WGS) entry which is preliminary data.</text>
</comment>
<feature type="region of interest" description="Disordered" evidence="1">
    <location>
        <begin position="81"/>
        <end position="100"/>
    </location>
</feature>
<evidence type="ECO:0000313" key="3">
    <source>
        <dbReference type="Proteomes" id="UP001190926"/>
    </source>
</evidence>
<evidence type="ECO:0000313" key="2">
    <source>
        <dbReference type="EMBL" id="KAH6825596.1"/>
    </source>
</evidence>
<evidence type="ECO:0000256" key="1">
    <source>
        <dbReference type="SAM" id="MobiDB-lite"/>
    </source>
</evidence>
<sequence length="229" mass="25824">MKKPFSPHSQFFTSLKHLEKRLKLEDHQAAGAGPSTLPQPPPPPPVERREIIDNTQQTDSLGTPIFLYNQSATISTNASNIQESEAPQEFISRSPDSPPINHAPPEVAEVQERVNHPERPNLDDEIELLMQLLRLSDSEELNEKAGTNDAGCDDEFYDRIVGVKGPKNVKELERLERWINHFFNGETEKQEPFRLAHLLLGKAAFMNLDDGLAFPSTINEFLQNDPPID</sequence>
<dbReference type="EMBL" id="SDAM02000175">
    <property type="protein sequence ID" value="KAH6825596.1"/>
    <property type="molecule type" value="Genomic_DNA"/>
</dbReference>
<gene>
    <name evidence="2" type="ORF">C2S53_017568</name>
</gene>
<dbReference type="Proteomes" id="UP001190926">
    <property type="component" value="Unassembled WGS sequence"/>
</dbReference>
<dbReference type="AlphaFoldDB" id="A0AAD4P468"/>
<keyword evidence="3" id="KW-1185">Reference proteome</keyword>
<organism evidence="2 3">
    <name type="scientific">Perilla frutescens var. hirtella</name>
    <name type="common">Perilla citriodora</name>
    <name type="synonym">Perilla setoyensis</name>
    <dbReference type="NCBI Taxonomy" id="608512"/>
    <lineage>
        <taxon>Eukaryota</taxon>
        <taxon>Viridiplantae</taxon>
        <taxon>Streptophyta</taxon>
        <taxon>Embryophyta</taxon>
        <taxon>Tracheophyta</taxon>
        <taxon>Spermatophyta</taxon>
        <taxon>Magnoliopsida</taxon>
        <taxon>eudicotyledons</taxon>
        <taxon>Gunneridae</taxon>
        <taxon>Pentapetalae</taxon>
        <taxon>asterids</taxon>
        <taxon>lamiids</taxon>
        <taxon>Lamiales</taxon>
        <taxon>Lamiaceae</taxon>
        <taxon>Nepetoideae</taxon>
        <taxon>Elsholtzieae</taxon>
        <taxon>Perilla</taxon>
    </lineage>
</organism>
<reference evidence="2 3" key="1">
    <citation type="journal article" date="2021" name="Nat. Commun.">
        <title>Incipient diploidization of the medicinal plant Perilla within 10,000 years.</title>
        <authorList>
            <person name="Zhang Y."/>
            <person name="Shen Q."/>
            <person name="Leng L."/>
            <person name="Zhang D."/>
            <person name="Chen S."/>
            <person name="Shi Y."/>
            <person name="Ning Z."/>
            <person name="Chen S."/>
        </authorList>
    </citation>
    <scope>NUCLEOTIDE SEQUENCE [LARGE SCALE GENOMIC DNA]</scope>
    <source>
        <strain evidence="3">cv. PC099</strain>
    </source>
</reference>
<protein>
    <submittedName>
        <fullName evidence="2">Uncharacterized protein</fullName>
    </submittedName>
</protein>
<accession>A0AAD4P468</accession>
<proteinExistence type="predicted"/>